<comment type="caution">
    <text evidence="2">The sequence shown here is derived from an EMBL/GenBank/DDBJ whole genome shotgun (WGS) entry which is preliminary data.</text>
</comment>
<dbReference type="AlphaFoldDB" id="M7CYP6"/>
<organism evidence="2 3">
    <name type="scientific">Marinobacter santoriniensis NKSG1</name>
    <dbReference type="NCBI Taxonomy" id="1288826"/>
    <lineage>
        <taxon>Bacteria</taxon>
        <taxon>Pseudomonadati</taxon>
        <taxon>Pseudomonadota</taxon>
        <taxon>Gammaproteobacteria</taxon>
        <taxon>Pseudomonadales</taxon>
        <taxon>Marinobacteraceae</taxon>
        <taxon>Marinobacter</taxon>
    </lineage>
</organism>
<name>M7CYP6_9GAMM</name>
<keyword evidence="1" id="KW-0812">Transmembrane</keyword>
<keyword evidence="1" id="KW-1133">Transmembrane helix</keyword>
<dbReference type="Proteomes" id="UP000011960">
    <property type="component" value="Unassembled WGS sequence"/>
</dbReference>
<keyword evidence="3" id="KW-1185">Reference proteome</keyword>
<feature type="transmembrane region" description="Helical" evidence="1">
    <location>
        <begin position="59"/>
        <end position="81"/>
    </location>
</feature>
<dbReference type="STRING" id="1288826.MSNKSG1_02078"/>
<evidence type="ECO:0000313" key="3">
    <source>
        <dbReference type="Proteomes" id="UP000011960"/>
    </source>
</evidence>
<dbReference type="Pfam" id="PF10067">
    <property type="entry name" value="DUF2306"/>
    <property type="match status" value="1"/>
</dbReference>
<keyword evidence="1" id="KW-0472">Membrane</keyword>
<dbReference type="EMBL" id="APAT01000005">
    <property type="protein sequence ID" value="EMP57370.1"/>
    <property type="molecule type" value="Genomic_DNA"/>
</dbReference>
<evidence type="ECO:0000313" key="2">
    <source>
        <dbReference type="EMBL" id="EMP57370.1"/>
    </source>
</evidence>
<dbReference type="InterPro" id="IPR018750">
    <property type="entry name" value="DUF2306_membrane"/>
</dbReference>
<dbReference type="eggNOG" id="COG5395">
    <property type="taxonomic scope" value="Bacteria"/>
</dbReference>
<feature type="transmembrane region" description="Helical" evidence="1">
    <location>
        <begin position="93"/>
        <end position="111"/>
    </location>
</feature>
<reference evidence="2 3" key="1">
    <citation type="journal article" date="2013" name="Genome Announc.">
        <title>Genome Sequence of Hydrothermal Arsenic-Respiring Bacterium Marinobacter santoriniensis NKSG1T.</title>
        <authorList>
            <person name="Handley K.M."/>
            <person name="Upton M."/>
            <person name="Beatson S.A."/>
            <person name="Hery M."/>
            <person name="Lloyd J.R."/>
        </authorList>
    </citation>
    <scope>NUCLEOTIDE SEQUENCE [LARGE SCALE GENOMIC DNA]</scope>
    <source>
        <strain evidence="2 3">NKSG1</strain>
    </source>
</reference>
<accession>M7CYP6</accession>
<sequence length="124" mass="13318">MTATYIHLSAAVWALLAGTSQLLGQKGTPLHRAVGWSWMIAMVVVAVSSFWLTGLMDVLWGYSPIHLLSIWTLICVVASIAAARKGNIRRHKAYAAGAFFGVVGAAIGTLMPGRLIHEWIFGAV</sequence>
<dbReference type="OrthoDB" id="9815686at2"/>
<dbReference type="PATRIC" id="fig|1288826.3.peg.401"/>
<evidence type="ECO:0008006" key="4">
    <source>
        <dbReference type="Google" id="ProtNLM"/>
    </source>
</evidence>
<proteinExistence type="predicted"/>
<feature type="transmembrane region" description="Helical" evidence="1">
    <location>
        <begin position="36"/>
        <end position="53"/>
    </location>
</feature>
<dbReference type="RefSeq" id="WP_008937579.1">
    <property type="nucleotide sequence ID" value="NZ_APAT01000005.1"/>
</dbReference>
<evidence type="ECO:0000256" key="1">
    <source>
        <dbReference type="SAM" id="Phobius"/>
    </source>
</evidence>
<gene>
    <name evidence="2" type="ORF">MSNKSG1_02078</name>
</gene>
<protein>
    <recommendedName>
        <fullName evidence="4">DUF2306 domain-containing protein</fullName>
    </recommendedName>
</protein>